<dbReference type="InterPro" id="IPR007394">
    <property type="entry name" value="UPF0122"/>
</dbReference>
<feature type="coiled-coil region" evidence="4">
    <location>
        <begin position="48"/>
        <end position="78"/>
    </location>
</feature>
<dbReference type="RefSeq" id="WP_132770268.1">
    <property type="nucleotide sequence ID" value="NZ_SMAB01000022.1"/>
</dbReference>
<comment type="caution">
    <text evidence="5">The sequence shown here is derived from an EMBL/GenBank/DDBJ whole genome shotgun (WGS) entry which is preliminary data.</text>
</comment>
<comment type="similarity">
    <text evidence="1 3">Belongs to the UPF0122 family.</text>
</comment>
<reference evidence="5 6" key="1">
    <citation type="submission" date="2019-03" db="EMBL/GenBank/DDBJ databases">
        <title>Genomic Encyclopedia of Type Strains, Phase IV (KMG-IV): sequencing the most valuable type-strain genomes for metagenomic binning, comparative biology and taxonomic classification.</title>
        <authorList>
            <person name="Goeker M."/>
        </authorList>
    </citation>
    <scope>NUCLEOTIDE SEQUENCE [LARGE SCALE GENOMIC DNA]</scope>
    <source>
        <strain evidence="5 6">DSM 23802</strain>
    </source>
</reference>
<protein>
    <recommendedName>
        <fullName evidence="3">UPF0122 protein EDD72_12226</fullName>
    </recommendedName>
</protein>
<dbReference type="InterPro" id="IPR013324">
    <property type="entry name" value="RNA_pol_sigma_r3/r4-like"/>
</dbReference>
<dbReference type="NCBIfam" id="NF045758">
    <property type="entry name" value="YlxM"/>
    <property type="match status" value="1"/>
</dbReference>
<dbReference type="NCBIfam" id="NF001070">
    <property type="entry name" value="PRK00118.1-6"/>
    <property type="match status" value="1"/>
</dbReference>
<dbReference type="PANTHER" id="PTHR40083">
    <property type="entry name" value="UPF0122 PROTEIN CBO2450/CLC_2298"/>
    <property type="match status" value="1"/>
</dbReference>
<comment type="function">
    <text evidence="2 3">Might take part in the signal recognition particle (SRP) pathway. This is inferred from the conservation of its genetic proximity to ftsY/ffh. May be a regulatory protein.</text>
</comment>
<dbReference type="EMBL" id="SMAB01000022">
    <property type="protein sequence ID" value="TCS79217.1"/>
    <property type="molecule type" value="Genomic_DNA"/>
</dbReference>
<evidence type="ECO:0000313" key="6">
    <source>
        <dbReference type="Proteomes" id="UP000295788"/>
    </source>
</evidence>
<evidence type="ECO:0000256" key="3">
    <source>
        <dbReference type="HAMAP-Rule" id="MF_00245"/>
    </source>
</evidence>
<dbReference type="HAMAP" id="MF_00245">
    <property type="entry name" value="UPF0122"/>
    <property type="match status" value="1"/>
</dbReference>
<evidence type="ECO:0000256" key="4">
    <source>
        <dbReference type="SAM" id="Coils"/>
    </source>
</evidence>
<dbReference type="InterPro" id="IPR036388">
    <property type="entry name" value="WH-like_DNA-bd_sf"/>
</dbReference>
<keyword evidence="4" id="KW-0175">Coiled coil</keyword>
<dbReference type="OrthoDB" id="6392at2"/>
<sequence>MLEKTTRFNLLYDFYQELLTEKQRQYMELYFQDDYSFGEIAEEFGISRQAVYEHIKRAEQSLEEYEEKLQLLTKYQQRNSIMDAIQEILNRQQNEKCDEIQTMIELLRQID</sequence>
<evidence type="ECO:0000256" key="1">
    <source>
        <dbReference type="ARBA" id="ARBA00008720"/>
    </source>
</evidence>
<proteinExistence type="inferred from homology"/>
<gene>
    <name evidence="5" type="ORF">EDD72_12226</name>
</gene>
<dbReference type="SUPFAM" id="SSF88659">
    <property type="entry name" value="Sigma3 and sigma4 domains of RNA polymerase sigma factors"/>
    <property type="match status" value="1"/>
</dbReference>
<name>A0A4R3K8J4_9BACI</name>
<accession>A0A4R3K8J4</accession>
<dbReference type="Gene3D" id="1.10.10.10">
    <property type="entry name" value="Winged helix-like DNA-binding domain superfamily/Winged helix DNA-binding domain"/>
    <property type="match status" value="1"/>
</dbReference>
<dbReference type="Proteomes" id="UP000295788">
    <property type="component" value="Unassembled WGS sequence"/>
</dbReference>
<dbReference type="AlphaFoldDB" id="A0A4R3K8J4"/>
<keyword evidence="6" id="KW-1185">Reference proteome</keyword>
<evidence type="ECO:0000313" key="5">
    <source>
        <dbReference type="EMBL" id="TCS79217.1"/>
    </source>
</evidence>
<organism evidence="5 6">
    <name type="scientific">Tepidibacillus fermentans</name>
    <dbReference type="NCBI Taxonomy" id="1281767"/>
    <lineage>
        <taxon>Bacteria</taxon>
        <taxon>Bacillati</taxon>
        <taxon>Bacillota</taxon>
        <taxon>Bacilli</taxon>
        <taxon>Bacillales</taxon>
        <taxon>Bacillaceae</taxon>
        <taxon>Tepidibacillus</taxon>
    </lineage>
</organism>
<evidence type="ECO:0000256" key="2">
    <source>
        <dbReference type="ARBA" id="ARBA00024764"/>
    </source>
</evidence>
<dbReference type="PANTHER" id="PTHR40083:SF1">
    <property type="entry name" value="UPF0122 PROTEIN YLXM"/>
    <property type="match status" value="1"/>
</dbReference>
<dbReference type="InterPro" id="IPR054831">
    <property type="entry name" value="UPF0122_fam_protein"/>
</dbReference>
<dbReference type="Pfam" id="PF04297">
    <property type="entry name" value="UPF0122"/>
    <property type="match status" value="1"/>
</dbReference>